<dbReference type="FunFam" id="2.40.70.10:FF:000130">
    <property type="entry name" value="Retrovirus-related Pol polyprotein from transposon opus-like Protein"/>
    <property type="match status" value="1"/>
</dbReference>
<reference evidence="14 15" key="1">
    <citation type="journal article" date="2019" name="Commun. Biol.">
        <title>The bagworm genome reveals a unique fibroin gene that provides high tensile strength.</title>
        <authorList>
            <person name="Kono N."/>
            <person name="Nakamura H."/>
            <person name="Ohtoshi R."/>
            <person name="Tomita M."/>
            <person name="Numata K."/>
            <person name="Arakawa K."/>
        </authorList>
    </citation>
    <scope>NUCLEOTIDE SEQUENCE [LARGE SCALE GENOMIC DNA]</scope>
</reference>
<keyword evidence="15" id="KW-1185">Reference proteome</keyword>
<dbReference type="PANTHER" id="PTHR37984">
    <property type="entry name" value="PROTEIN CBG26694"/>
    <property type="match status" value="1"/>
</dbReference>
<dbReference type="SUPFAM" id="SSF50630">
    <property type="entry name" value="Acid proteases"/>
    <property type="match status" value="1"/>
</dbReference>
<gene>
    <name evidence="14" type="ORF">EVAR_56602_1</name>
</gene>
<keyword evidence="3" id="KW-0808">Transferase</keyword>
<keyword evidence="10" id="KW-0229">DNA integration</keyword>
<dbReference type="GO" id="GO:0003964">
    <property type="term" value="F:RNA-directed DNA polymerase activity"/>
    <property type="evidence" value="ECO:0007669"/>
    <property type="project" value="UniProtKB-KW"/>
</dbReference>
<evidence type="ECO:0000313" key="14">
    <source>
        <dbReference type="EMBL" id="GBP80756.1"/>
    </source>
</evidence>
<keyword evidence="11" id="KW-0695">RNA-directed DNA polymerase</keyword>
<dbReference type="InterPro" id="IPR043128">
    <property type="entry name" value="Rev_trsase/Diguanyl_cyclase"/>
</dbReference>
<evidence type="ECO:0000256" key="3">
    <source>
        <dbReference type="ARBA" id="ARBA00022679"/>
    </source>
</evidence>
<dbReference type="Gene3D" id="3.30.420.10">
    <property type="entry name" value="Ribonuclease H-like superfamily/Ribonuclease H"/>
    <property type="match status" value="1"/>
</dbReference>
<dbReference type="GO" id="GO:0004190">
    <property type="term" value="F:aspartic-type endopeptidase activity"/>
    <property type="evidence" value="ECO:0007669"/>
    <property type="project" value="InterPro"/>
</dbReference>
<dbReference type="Pfam" id="PF00078">
    <property type="entry name" value="RVT_1"/>
    <property type="match status" value="1"/>
</dbReference>
<keyword evidence="7" id="KW-0378">Hydrolase</keyword>
<dbReference type="InterPro" id="IPR021109">
    <property type="entry name" value="Peptidase_aspartic_dom_sf"/>
</dbReference>
<keyword evidence="6" id="KW-0255">Endonuclease</keyword>
<dbReference type="Gene3D" id="3.30.70.270">
    <property type="match status" value="2"/>
</dbReference>
<dbReference type="Proteomes" id="UP000299102">
    <property type="component" value="Unassembled WGS sequence"/>
</dbReference>
<keyword evidence="12" id="KW-0511">Multifunctional enzyme</keyword>
<evidence type="ECO:0000256" key="8">
    <source>
        <dbReference type="ARBA" id="ARBA00022842"/>
    </source>
</evidence>
<keyword evidence="4" id="KW-0548">Nucleotidyltransferase</keyword>
<dbReference type="CDD" id="cd01647">
    <property type="entry name" value="RT_LTR"/>
    <property type="match status" value="1"/>
</dbReference>
<evidence type="ECO:0000256" key="7">
    <source>
        <dbReference type="ARBA" id="ARBA00022801"/>
    </source>
</evidence>
<dbReference type="GO" id="GO:0003723">
    <property type="term" value="F:RNA binding"/>
    <property type="evidence" value="ECO:0007669"/>
    <property type="project" value="UniProtKB-KW"/>
</dbReference>
<dbReference type="Pfam" id="PF17919">
    <property type="entry name" value="RT_RNaseH_2"/>
    <property type="match status" value="1"/>
</dbReference>
<evidence type="ECO:0000256" key="11">
    <source>
        <dbReference type="ARBA" id="ARBA00022918"/>
    </source>
</evidence>
<dbReference type="GO" id="GO:0006508">
    <property type="term" value="P:proteolysis"/>
    <property type="evidence" value="ECO:0007669"/>
    <property type="project" value="UniProtKB-KW"/>
</dbReference>
<evidence type="ECO:0000259" key="13">
    <source>
        <dbReference type="PROSITE" id="PS50878"/>
    </source>
</evidence>
<evidence type="ECO:0000256" key="4">
    <source>
        <dbReference type="ARBA" id="ARBA00022695"/>
    </source>
</evidence>
<evidence type="ECO:0000256" key="5">
    <source>
        <dbReference type="ARBA" id="ARBA00022722"/>
    </source>
</evidence>
<dbReference type="PROSITE" id="PS50878">
    <property type="entry name" value="RT_POL"/>
    <property type="match status" value="1"/>
</dbReference>
<dbReference type="InterPro" id="IPR012337">
    <property type="entry name" value="RNaseH-like_sf"/>
</dbReference>
<dbReference type="InterPro" id="IPR041577">
    <property type="entry name" value="RT_RNaseH_2"/>
</dbReference>
<dbReference type="OrthoDB" id="422540at2759"/>
<evidence type="ECO:0000313" key="15">
    <source>
        <dbReference type="Proteomes" id="UP000299102"/>
    </source>
</evidence>
<sequence>MTADDCPRTGRLFVSEQRTKVQFLVDTGSDLCVFPKTLLNEKRTKSNYDLCAANGSIINTYGYIHLVLNLGLRRDFAWRFIVADVTKAIICVDFLSFYNLIVDVRNQRLIDGNTTLTTPGLLSHTKDNISSVKVISGNSVYHNILAKYPQITRPPGIQRTSKHNTLHHIRTTPGPPVSCTPRRLAPEKLKIAKTEFEAMLQIGTCRPSESAWASPLHLTPKKDNGWRPCGDYRMLNSRTVPDRYPIKHIHDFTHSLSGSSIFSTIDLVKAYNQIPVNPDDIAKTAITTPFGLYEFPYMTFGLRNAGQTFQRFVDEMLRGLDFTYAYLDDFLVFSKDQKTHEEHLHLLFNRLRQYGMVINTAKCVFGAAEVTFLGYRISSKGTIPLPEKVEAIRTFPVPKTIRELRRFLGMINFYRRFIPNAAHYQAPLNALLTGSAKGSHPVDITGELSQAFEACKEGLCQAALLAHPKCNAKLALVTDASDTAIGAVLQQYDDNRWQPLAFYSHKLSPTQQKYSPYDRELLAIYESIKYFRHMIEARKDNVVADTLSRVEEIVQPIDSNQLALAQQSDTELKQLVEGANSLCMKKKSNYLVLNMNFGVMTQTGFYGHSFPKPYDERHLKACILSAIQVPMPQQSWFQTGFQHRRTTAYHPSCNGLVERFHRQLKAAIVCHENANWVESLPLVLLGIRSALKEDLQTTSAELLYGEPLRLPGEFLDEKETGRPRRRTAGAAARRSSFSLYFSGSQRKPRNARRRRSERLPCVPVYNHVHFKQMVVHQSLYTV</sequence>
<dbReference type="InterPro" id="IPR050951">
    <property type="entry name" value="Retrovirus_Pol_polyprotein"/>
</dbReference>
<dbReference type="GO" id="GO:0042575">
    <property type="term" value="C:DNA polymerase complex"/>
    <property type="evidence" value="ECO:0007669"/>
    <property type="project" value="UniProtKB-ARBA"/>
</dbReference>
<comment type="caution">
    <text evidence="14">The sequence shown here is derived from an EMBL/GenBank/DDBJ whole genome shotgun (WGS) entry which is preliminary data.</text>
</comment>
<keyword evidence="8" id="KW-0460">Magnesium</keyword>
<dbReference type="PANTHER" id="PTHR37984:SF5">
    <property type="entry name" value="PROTEIN NYNRIN-LIKE"/>
    <property type="match status" value="1"/>
</dbReference>
<dbReference type="InterPro" id="IPR043502">
    <property type="entry name" value="DNA/RNA_pol_sf"/>
</dbReference>
<dbReference type="InterPro" id="IPR001969">
    <property type="entry name" value="Aspartic_peptidase_AS"/>
</dbReference>
<accession>A0A4C1YWX6</accession>
<dbReference type="InterPro" id="IPR036397">
    <property type="entry name" value="RNaseH_sf"/>
</dbReference>
<name>A0A4C1YWX6_EUMVA</name>
<keyword evidence="2" id="KW-0645">Protease</keyword>
<dbReference type="GO" id="GO:0015074">
    <property type="term" value="P:DNA integration"/>
    <property type="evidence" value="ECO:0007669"/>
    <property type="project" value="UniProtKB-KW"/>
</dbReference>
<keyword evidence="5" id="KW-0540">Nuclease</keyword>
<evidence type="ECO:0000256" key="10">
    <source>
        <dbReference type="ARBA" id="ARBA00022908"/>
    </source>
</evidence>
<feature type="domain" description="Reverse transcriptase" evidence="13">
    <location>
        <begin position="200"/>
        <end position="377"/>
    </location>
</feature>
<dbReference type="EC" id="2.7.7.49" evidence="1"/>
<evidence type="ECO:0000256" key="2">
    <source>
        <dbReference type="ARBA" id="ARBA00022670"/>
    </source>
</evidence>
<dbReference type="AlphaFoldDB" id="A0A4C1YWX6"/>
<evidence type="ECO:0000256" key="9">
    <source>
        <dbReference type="ARBA" id="ARBA00022884"/>
    </source>
</evidence>
<dbReference type="CDD" id="cd09274">
    <property type="entry name" value="RNase_HI_RT_Ty3"/>
    <property type="match status" value="1"/>
</dbReference>
<dbReference type="STRING" id="151549.A0A4C1YWX6"/>
<dbReference type="SUPFAM" id="SSF53098">
    <property type="entry name" value="Ribonuclease H-like"/>
    <property type="match status" value="1"/>
</dbReference>
<dbReference type="FunFam" id="3.10.10.10:FF:000007">
    <property type="entry name" value="Retrovirus-related Pol polyprotein from transposon 17.6-like Protein"/>
    <property type="match status" value="1"/>
</dbReference>
<evidence type="ECO:0000256" key="12">
    <source>
        <dbReference type="ARBA" id="ARBA00023268"/>
    </source>
</evidence>
<protein>
    <recommendedName>
        <fullName evidence="1">RNA-directed DNA polymerase</fullName>
        <ecNumber evidence="1">2.7.7.49</ecNumber>
    </recommendedName>
</protein>
<dbReference type="EMBL" id="BGZK01001480">
    <property type="protein sequence ID" value="GBP80756.1"/>
    <property type="molecule type" value="Genomic_DNA"/>
</dbReference>
<evidence type="ECO:0000256" key="1">
    <source>
        <dbReference type="ARBA" id="ARBA00012493"/>
    </source>
</evidence>
<dbReference type="FunFam" id="3.30.70.270:FF:000020">
    <property type="entry name" value="Transposon Tf2-6 polyprotein-like Protein"/>
    <property type="match status" value="1"/>
</dbReference>
<organism evidence="14 15">
    <name type="scientific">Eumeta variegata</name>
    <name type="common">Bagworm moth</name>
    <name type="synonym">Eumeta japonica</name>
    <dbReference type="NCBI Taxonomy" id="151549"/>
    <lineage>
        <taxon>Eukaryota</taxon>
        <taxon>Metazoa</taxon>
        <taxon>Ecdysozoa</taxon>
        <taxon>Arthropoda</taxon>
        <taxon>Hexapoda</taxon>
        <taxon>Insecta</taxon>
        <taxon>Pterygota</taxon>
        <taxon>Neoptera</taxon>
        <taxon>Endopterygota</taxon>
        <taxon>Lepidoptera</taxon>
        <taxon>Glossata</taxon>
        <taxon>Ditrysia</taxon>
        <taxon>Tineoidea</taxon>
        <taxon>Psychidae</taxon>
        <taxon>Oiketicinae</taxon>
        <taxon>Eumeta</taxon>
    </lineage>
</organism>
<dbReference type="PROSITE" id="PS00141">
    <property type="entry name" value="ASP_PROTEASE"/>
    <property type="match status" value="1"/>
</dbReference>
<dbReference type="InterPro" id="IPR000477">
    <property type="entry name" value="RT_dom"/>
</dbReference>
<dbReference type="GO" id="GO:0004519">
    <property type="term" value="F:endonuclease activity"/>
    <property type="evidence" value="ECO:0007669"/>
    <property type="project" value="UniProtKB-KW"/>
</dbReference>
<keyword evidence="9" id="KW-0694">RNA-binding</keyword>
<dbReference type="Gene3D" id="3.10.10.10">
    <property type="entry name" value="HIV Type 1 Reverse Transcriptase, subunit A, domain 1"/>
    <property type="match status" value="1"/>
</dbReference>
<dbReference type="Gene3D" id="2.40.70.10">
    <property type="entry name" value="Acid Proteases"/>
    <property type="match status" value="1"/>
</dbReference>
<proteinExistence type="predicted"/>
<evidence type="ECO:0000256" key="6">
    <source>
        <dbReference type="ARBA" id="ARBA00022759"/>
    </source>
</evidence>
<dbReference type="SUPFAM" id="SSF56672">
    <property type="entry name" value="DNA/RNA polymerases"/>
    <property type="match status" value="1"/>
</dbReference>